<dbReference type="Proteomes" id="UP000600918">
    <property type="component" value="Unassembled WGS sequence"/>
</dbReference>
<dbReference type="AlphaFoldDB" id="A0A834UHJ1"/>
<proteinExistence type="predicted"/>
<evidence type="ECO:0000313" key="2">
    <source>
        <dbReference type="EMBL" id="KAF7439249.1"/>
    </source>
</evidence>
<reference evidence="2" key="1">
    <citation type="journal article" date="2020" name="G3 (Bethesda)">
        <title>High-Quality Assemblies for Three Invasive Social Wasps from the &lt;i&gt;Vespula&lt;/i&gt; Genus.</title>
        <authorList>
            <person name="Harrop T.W.R."/>
            <person name="Guhlin J."/>
            <person name="McLaughlin G.M."/>
            <person name="Permina E."/>
            <person name="Stockwell P."/>
            <person name="Gilligan J."/>
            <person name="Le Lec M.F."/>
            <person name="Gruber M.A.M."/>
            <person name="Quinn O."/>
            <person name="Lovegrove M."/>
            <person name="Duncan E.J."/>
            <person name="Remnant E.J."/>
            <person name="Van Eeckhoven J."/>
            <person name="Graham B."/>
            <person name="Knapp R.A."/>
            <person name="Langford K.W."/>
            <person name="Kronenberg Z."/>
            <person name="Press M.O."/>
            <person name="Eacker S.M."/>
            <person name="Wilson-Rankin E.E."/>
            <person name="Purcell J."/>
            <person name="Lester P.J."/>
            <person name="Dearden P.K."/>
        </authorList>
    </citation>
    <scope>NUCLEOTIDE SEQUENCE</scope>
    <source>
        <strain evidence="2">Volc-1</strain>
    </source>
</reference>
<gene>
    <name evidence="2" type="ORF">H0235_001640</name>
</gene>
<accession>A0A834UHJ1</accession>
<organism evidence="2 3">
    <name type="scientific">Vespula pensylvanica</name>
    <name type="common">Western yellow jacket</name>
    <name type="synonym">Wasp</name>
    <dbReference type="NCBI Taxonomy" id="30213"/>
    <lineage>
        <taxon>Eukaryota</taxon>
        <taxon>Metazoa</taxon>
        <taxon>Ecdysozoa</taxon>
        <taxon>Arthropoda</taxon>
        <taxon>Hexapoda</taxon>
        <taxon>Insecta</taxon>
        <taxon>Pterygota</taxon>
        <taxon>Neoptera</taxon>
        <taxon>Endopterygota</taxon>
        <taxon>Hymenoptera</taxon>
        <taxon>Apocrita</taxon>
        <taxon>Aculeata</taxon>
        <taxon>Vespoidea</taxon>
        <taxon>Vespidae</taxon>
        <taxon>Vespinae</taxon>
        <taxon>Vespula</taxon>
    </lineage>
</organism>
<sequence length="114" mass="12809">MKKEFHSEELDVRDWSEIRVRSRRNDLTMSNRVTGKRPPGGFMGMLMGDIPPSVDTEGDGGGREKAKGWKVGGPSCDSRHFMRQLNETTTPGIHREETCACEETVSHLTKKMST</sequence>
<keyword evidence="3" id="KW-1185">Reference proteome</keyword>
<evidence type="ECO:0000256" key="1">
    <source>
        <dbReference type="SAM" id="MobiDB-lite"/>
    </source>
</evidence>
<evidence type="ECO:0000313" key="3">
    <source>
        <dbReference type="Proteomes" id="UP000600918"/>
    </source>
</evidence>
<name>A0A834UHJ1_VESPE</name>
<protein>
    <submittedName>
        <fullName evidence="2">Uncharacterized protein</fullName>
    </submittedName>
</protein>
<comment type="caution">
    <text evidence="2">The sequence shown here is derived from an EMBL/GenBank/DDBJ whole genome shotgun (WGS) entry which is preliminary data.</text>
</comment>
<dbReference type="EMBL" id="JACSDY010000001">
    <property type="protein sequence ID" value="KAF7439249.1"/>
    <property type="molecule type" value="Genomic_DNA"/>
</dbReference>
<feature type="region of interest" description="Disordered" evidence="1">
    <location>
        <begin position="29"/>
        <end position="75"/>
    </location>
</feature>